<evidence type="ECO:0000313" key="2">
    <source>
        <dbReference type="EMBL" id="MBE9466134.1"/>
    </source>
</evidence>
<dbReference type="RefSeq" id="WP_194124385.1">
    <property type="nucleotide sequence ID" value="NZ_JACYGY010000002.1"/>
</dbReference>
<dbReference type="InterPro" id="IPR013022">
    <property type="entry name" value="Xyl_isomerase-like_TIM-brl"/>
</dbReference>
<evidence type="ECO:0000313" key="3">
    <source>
        <dbReference type="Proteomes" id="UP000634134"/>
    </source>
</evidence>
<gene>
    <name evidence="2" type="ORF">IEE83_30050</name>
</gene>
<dbReference type="InterPro" id="IPR036237">
    <property type="entry name" value="Xyl_isomerase-like_sf"/>
</dbReference>
<name>A0ABR9WM35_9BACT</name>
<feature type="domain" description="Xylose isomerase-like TIM barrel" evidence="1">
    <location>
        <begin position="48"/>
        <end position="262"/>
    </location>
</feature>
<accession>A0ABR9WM35</accession>
<comment type="caution">
    <text evidence="2">The sequence shown here is derived from an EMBL/GenBank/DDBJ whole genome shotgun (WGS) entry which is preliminary data.</text>
</comment>
<evidence type="ECO:0000259" key="1">
    <source>
        <dbReference type="Pfam" id="PF01261"/>
    </source>
</evidence>
<keyword evidence="2" id="KW-0413">Isomerase</keyword>
<keyword evidence="3" id="KW-1185">Reference proteome</keyword>
<dbReference type="Proteomes" id="UP000634134">
    <property type="component" value="Unassembled WGS sequence"/>
</dbReference>
<sequence>MNRRQAIKKSALMFGAAAGMKLFPTAKSAFKLGACDWSLGKSLSPDAFDIARKIGLQGVQVSYNTSKDPTGLSDPKTLEMIRKASTDSGIKISSLAIGELNRVPYKSDPRAEEWVLKSIDAAKALDAKVILLAFFSEGDLRNDISGQNAVIEKLKKAAPYAEKSGITLGIESYLTAQEHIRIIDQIGSKSVKVYYDFRNATDAGNDVFKELKILGKDRICELHMKENGQRLGEGTLNWPEIAKAVKDMGYEGWMQLEWASPKDVDIVTCYQHNKKYLNKLFQF</sequence>
<proteinExistence type="predicted"/>
<dbReference type="Pfam" id="PF01261">
    <property type="entry name" value="AP_endonuc_2"/>
    <property type="match status" value="1"/>
</dbReference>
<dbReference type="GO" id="GO:0016853">
    <property type="term" value="F:isomerase activity"/>
    <property type="evidence" value="ECO:0007669"/>
    <property type="project" value="UniProtKB-KW"/>
</dbReference>
<dbReference type="SUPFAM" id="SSF51658">
    <property type="entry name" value="Xylose isomerase-like"/>
    <property type="match status" value="1"/>
</dbReference>
<dbReference type="PANTHER" id="PTHR12110:SF53">
    <property type="entry name" value="BLR5974 PROTEIN"/>
    <property type="match status" value="1"/>
</dbReference>
<dbReference type="EMBL" id="JACYGY010000002">
    <property type="protein sequence ID" value="MBE9466134.1"/>
    <property type="molecule type" value="Genomic_DNA"/>
</dbReference>
<dbReference type="InterPro" id="IPR050312">
    <property type="entry name" value="IolE/XylAMocC-like"/>
</dbReference>
<dbReference type="Gene3D" id="3.20.20.150">
    <property type="entry name" value="Divalent-metal-dependent TIM barrel enzymes"/>
    <property type="match status" value="1"/>
</dbReference>
<protein>
    <submittedName>
        <fullName evidence="2">Sugar phosphate isomerase/epimerase</fullName>
    </submittedName>
</protein>
<reference evidence="3" key="1">
    <citation type="submission" date="2023-07" db="EMBL/GenBank/DDBJ databases">
        <title>Dyadobacter sp. nov 'subterranea' isolated from contaminted grondwater.</title>
        <authorList>
            <person name="Szabo I."/>
            <person name="Al-Omari J."/>
            <person name="Szerdahelyi S.G."/>
            <person name="Rado J."/>
        </authorList>
    </citation>
    <scope>NUCLEOTIDE SEQUENCE [LARGE SCALE GENOMIC DNA]</scope>
    <source>
        <strain evidence="3">UP-52</strain>
    </source>
</reference>
<organism evidence="2 3">
    <name type="scientific">Dyadobacter subterraneus</name>
    <dbReference type="NCBI Taxonomy" id="2773304"/>
    <lineage>
        <taxon>Bacteria</taxon>
        <taxon>Pseudomonadati</taxon>
        <taxon>Bacteroidota</taxon>
        <taxon>Cytophagia</taxon>
        <taxon>Cytophagales</taxon>
        <taxon>Spirosomataceae</taxon>
        <taxon>Dyadobacter</taxon>
    </lineage>
</organism>
<dbReference type="PANTHER" id="PTHR12110">
    <property type="entry name" value="HYDROXYPYRUVATE ISOMERASE"/>
    <property type="match status" value="1"/>
</dbReference>